<dbReference type="InterPro" id="IPR003653">
    <property type="entry name" value="Peptidase_C48_C"/>
</dbReference>
<evidence type="ECO:0000256" key="4">
    <source>
        <dbReference type="ARBA" id="ARBA00022807"/>
    </source>
</evidence>
<evidence type="ECO:0000313" key="6">
    <source>
        <dbReference type="EMBL" id="KAF0760332.1"/>
    </source>
</evidence>
<dbReference type="PANTHER" id="PTHR12606:SF141">
    <property type="entry name" value="GH15225P-RELATED"/>
    <property type="match status" value="1"/>
</dbReference>
<comment type="similarity">
    <text evidence="1">Belongs to the peptidase C48 family.</text>
</comment>
<evidence type="ECO:0000256" key="2">
    <source>
        <dbReference type="ARBA" id="ARBA00022670"/>
    </source>
</evidence>
<organism evidence="6 7">
    <name type="scientific">Aphis craccivora</name>
    <name type="common">Cowpea aphid</name>
    <dbReference type="NCBI Taxonomy" id="307492"/>
    <lineage>
        <taxon>Eukaryota</taxon>
        <taxon>Metazoa</taxon>
        <taxon>Ecdysozoa</taxon>
        <taxon>Arthropoda</taxon>
        <taxon>Hexapoda</taxon>
        <taxon>Insecta</taxon>
        <taxon>Pterygota</taxon>
        <taxon>Neoptera</taxon>
        <taxon>Paraneoptera</taxon>
        <taxon>Hemiptera</taxon>
        <taxon>Sternorrhyncha</taxon>
        <taxon>Aphidomorpha</taxon>
        <taxon>Aphidoidea</taxon>
        <taxon>Aphididae</taxon>
        <taxon>Aphidini</taxon>
        <taxon>Aphis</taxon>
        <taxon>Aphis</taxon>
    </lineage>
</organism>
<evidence type="ECO:0000259" key="5">
    <source>
        <dbReference type="PROSITE" id="PS50600"/>
    </source>
</evidence>
<dbReference type="SUPFAM" id="SSF54001">
    <property type="entry name" value="Cysteine proteinases"/>
    <property type="match status" value="1"/>
</dbReference>
<evidence type="ECO:0000256" key="3">
    <source>
        <dbReference type="ARBA" id="ARBA00022801"/>
    </source>
</evidence>
<dbReference type="InterPro" id="IPR038765">
    <property type="entry name" value="Papain-like_cys_pep_sf"/>
</dbReference>
<dbReference type="GO" id="GO:0016926">
    <property type="term" value="P:protein desumoylation"/>
    <property type="evidence" value="ECO:0007669"/>
    <property type="project" value="TreeGrafter"/>
</dbReference>
<feature type="domain" description="Ubiquitin-like protease family profile" evidence="5">
    <location>
        <begin position="1153"/>
        <end position="1324"/>
    </location>
</feature>
<dbReference type="EMBL" id="VUJU01002709">
    <property type="protein sequence ID" value="KAF0760332.1"/>
    <property type="molecule type" value="Genomic_DNA"/>
</dbReference>
<keyword evidence="3" id="KW-0378">Hydrolase</keyword>
<keyword evidence="2" id="KW-0645">Protease</keyword>
<protein>
    <submittedName>
        <fullName evidence="6">Protein in NOF-FB transposable element</fullName>
    </submittedName>
</protein>
<dbReference type="OrthoDB" id="6594682at2759"/>
<dbReference type="Gene3D" id="3.40.395.10">
    <property type="entry name" value="Adenoviral Proteinase, Chain A"/>
    <property type="match status" value="1"/>
</dbReference>
<keyword evidence="7" id="KW-1185">Reference proteome</keyword>
<dbReference type="Pfam" id="PF02902">
    <property type="entry name" value="Peptidase_C48"/>
    <property type="match status" value="1"/>
</dbReference>
<dbReference type="Proteomes" id="UP000478052">
    <property type="component" value="Unassembled WGS sequence"/>
</dbReference>
<dbReference type="GO" id="GO:0006508">
    <property type="term" value="P:proteolysis"/>
    <property type="evidence" value="ECO:0007669"/>
    <property type="project" value="UniProtKB-KW"/>
</dbReference>
<gene>
    <name evidence="6" type="ORF">FWK35_00019007</name>
</gene>
<dbReference type="PROSITE" id="PS50600">
    <property type="entry name" value="ULP_PROTEASE"/>
    <property type="match status" value="1"/>
</dbReference>
<accession>A0A6G0YRR6</accession>
<name>A0A6G0YRR6_APHCR</name>
<sequence length="1392" mass="160124">MPFFGSVLKNVEEIANFIQQKYPTMEFGNTSVSNEAISDICKVILKKADCKKAKNNLVMALNNPNSALRKLLDSNSTVDNKSHFYKMLQDKGYSKNDFCIYKTDVVNSICKILKTNCSRKNQHIIFQRCQESFRQNEISISPKEIVISDEGNNTSNIIVDKLGIDQKENVFEIKEHDLINGNSGLSYSSCKVYDDCCSTIEEIDNQHIIFQRCRESFQEYEISDSLQELSQKEIVMLGETNRLNESTAVGVKRRLFDHSTPQKENNNTSNIDVKKLENDLTEEVLEIKEHDLINFNPGLLNSSFSIDDGCCGNIQENEYNKNFDSIKQIDVAEEMLTTPKRKLNVTFSEDLFTPEKGFKSVSICNTPEADLKALPKNSKNVYPLKVRSFNEENKMKKVICYKKCNFVEGTISLQDKELKQIVDNTMQKNIVISNETNDLLREKFETVNNSCVLTIKNKNITKKGMTCYGICRHESCKQFKLVVEKKTMDSMAQLTVLSNSHNYSHYGKLTTFLKGTNRQKQKEMSKYCPPMSLRQKFILKASPSKLKRGNLCNIRSDRVYYKVSHEQKSRDDRAADDRVDMHLLKDKCSEFIQYVSDPKEKDFETYLFSQDQVNVLRKIKCITIHVDATGGVVRETTRDPTLFKTGKRKEKLLLYYAAVTVFNNRIIPIAEYLSTTQTASAITNWLTEFRKFYERQCGTKFIAHVVSDFSTAILKGFVRAFTECNEVVEYLNRCYEFMYEGKMFNCNALISLCCCHLIKNISDDAHKYFKGNGKKMTNGSLACLATACISPAFNITSTECLDKWFTAVTTVLLSPCKTVDVDDAMETLKQLSHENPNSLVDDLITKQNNITLDEQIRDVKTFYRYKDSKFLSRFKNIVVQVKKTLKICPSFEQNPLYSVEFHNDIMGSIIPVIPMWTGVMRFKVFGSTDRASNAPAESWFGDLKTNKKCRRMKCGRFVQFTRSIILSKCKEVLLDIPSNYCALPPVQNKQKKIAKKESTSFVNFISSSSDDNEEKECWGPRKKKTGFYFKGHLKAASKQFKTRKVMNYVSPMENVKDDTICLTPNPNVNMPSFGSITINDEMVTPNTKTLSESFISIKSYKSPVDGLRCKMDLYENRLPKDKNYYSSILKKNGRQLDYVVGVYNSVKDITQCQELFFSDFDTLSMYTPENIKKMWLSNFVIDIALGVMKQTYCEFKNKIKILSCDVSGHLNNDPSKKISNLETIVVPKESLLVMPLHVNGNHWVIMFVDFGNHKFYFFDPFETTEYNKCRHNFVTILSELKKNHVYGEVGNVWPEINFQIFSDYPKQTDSYNCGVYVLYYAECMMKNKIENQDAFEKFCEMADYRKHPSAMVSIMNYNYIPSPDNHDLNDTPFGAIKHRQGCYVQREGVKNA</sequence>
<dbReference type="GO" id="GO:0005634">
    <property type="term" value="C:nucleus"/>
    <property type="evidence" value="ECO:0007669"/>
    <property type="project" value="TreeGrafter"/>
</dbReference>
<evidence type="ECO:0000256" key="1">
    <source>
        <dbReference type="ARBA" id="ARBA00005234"/>
    </source>
</evidence>
<keyword evidence="4" id="KW-0788">Thiol protease</keyword>
<dbReference type="PANTHER" id="PTHR12606">
    <property type="entry name" value="SENTRIN/SUMO-SPECIFIC PROTEASE"/>
    <property type="match status" value="1"/>
</dbReference>
<reference evidence="6 7" key="1">
    <citation type="submission" date="2019-08" db="EMBL/GenBank/DDBJ databases">
        <title>Whole genome of Aphis craccivora.</title>
        <authorList>
            <person name="Voronova N.V."/>
            <person name="Shulinski R.S."/>
            <person name="Bandarenka Y.V."/>
            <person name="Zhorov D.G."/>
            <person name="Warner D."/>
        </authorList>
    </citation>
    <scope>NUCLEOTIDE SEQUENCE [LARGE SCALE GENOMIC DNA]</scope>
    <source>
        <strain evidence="6">180601</strain>
        <tissue evidence="6">Whole Body</tissue>
    </source>
</reference>
<proteinExistence type="inferred from homology"/>
<evidence type="ECO:0000313" key="7">
    <source>
        <dbReference type="Proteomes" id="UP000478052"/>
    </source>
</evidence>
<dbReference type="GO" id="GO:0016929">
    <property type="term" value="F:deSUMOylase activity"/>
    <property type="evidence" value="ECO:0007669"/>
    <property type="project" value="TreeGrafter"/>
</dbReference>
<comment type="caution">
    <text evidence="6">The sequence shown here is derived from an EMBL/GenBank/DDBJ whole genome shotgun (WGS) entry which is preliminary data.</text>
</comment>